<dbReference type="Proteomes" id="UP000054304">
    <property type="component" value="Unassembled WGS sequence"/>
</dbReference>
<keyword evidence="2" id="KW-1185">Reference proteome</keyword>
<dbReference type="OrthoDB" id="4036442at2759"/>
<accession>A0A0C7N3X7</accession>
<dbReference type="GeneID" id="34686131"/>
<dbReference type="EMBL" id="LN736365">
    <property type="protein sequence ID" value="CEP62661.1"/>
    <property type="molecule type" value="Genomic_DNA"/>
</dbReference>
<dbReference type="AlphaFoldDB" id="A0A0C7N3X7"/>
<gene>
    <name evidence="1" type="ORF">LALA0_S06e00782g</name>
</gene>
<protein>
    <submittedName>
        <fullName evidence="1">LALA0S06e00782g1_1</fullName>
    </submittedName>
</protein>
<evidence type="ECO:0000313" key="1">
    <source>
        <dbReference type="EMBL" id="CEP62661.1"/>
    </source>
</evidence>
<dbReference type="HOGENOM" id="CLU_1073899_0_0_1"/>
<proteinExistence type="predicted"/>
<organism evidence="1 2">
    <name type="scientific">Lachancea lanzarotensis</name>
    <dbReference type="NCBI Taxonomy" id="1245769"/>
    <lineage>
        <taxon>Eukaryota</taxon>
        <taxon>Fungi</taxon>
        <taxon>Dikarya</taxon>
        <taxon>Ascomycota</taxon>
        <taxon>Saccharomycotina</taxon>
        <taxon>Saccharomycetes</taxon>
        <taxon>Saccharomycetales</taxon>
        <taxon>Saccharomycetaceae</taxon>
        <taxon>Lachancea</taxon>
    </lineage>
</organism>
<sequence>MSEVTVETTQPGDLNEQMRNCTLALEQYLQSFISLTFFVCFHKSRESDTAAADRTFEELRLKTKGLMSQTRKVLESSNELGPATLKTLLSPQFLHETRECSQTLYDEMAEVLRRIEENDLEFLVGMLPTLRAMHNCILGFIQICHFVRKLPVQQQYSLSALQTQVLEKELRSDLLDPWQTQVNRLVNCVNTSVFVIEFCTQQHKVKEKMDNLRENGALEDGWPYWRSKEERAAARVEVLTELQEHSKETEENKREDKSR</sequence>
<evidence type="ECO:0000313" key="2">
    <source>
        <dbReference type="Proteomes" id="UP000054304"/>
    </source>
</evidence>
<reference evidence="1 2" key="1">
    <citation type="submission" date="2014-12" db="EMBL/GenBank/DDBJ databases">
        <authorList>
            <person name="Neuveglise Cecile"/>
        </authorList>
    </citation>
    <scope>NUCLEOTIDE SEQUENCE [LARGE SCALE GENOMIC DNA]</scope>
    <source>
        <strain evidence="1 2">CBS 12615</strain>
    </source>
</reference>
<name>A0A0C7N3X7_9SACH</name>
<dbReference type="RefSeq" id="XP_022628885.1">
    <property type="nucleotide sequence ID" value="XM_022771708.1"/>
</dbReference>